<evidence type="ECO:0000313" key="3">
    <source>
        <dbReference type="WBParaSite" id="Csp11.Scaffold629.g14233.t1"/>
    </source>
</evidence>
<proteinExistence type="predicted"/>
<feature type="region of interest" description="Disordered" evidence="1">
    <location>
        <begin position="30"/>
        <end position="65"/>
    </location>
</feature>
<organism evidence="2 3">
    <name type="scientific">Caenorhabditis tropicalis</name>
    <dbReference type="NCBI Taxonomy" id="1561998"/>
    <lineage>
        <taxon>Eukaryota</taxon>
        <taxon>Metazoa</taxon>
        <taxon>Ecdysozoa</taxon>
        <taxon>Nematoda</taxon>
        <taxon>Chromadorea</taxon>
        <taxon>Rhabditida</taxon>
        <taxon>Rhabditina</taxon>
        <taxon>Rhabditomorpha</taxon>
        <taxon>Rhabditoidea</taxon>
        <taxon>Rhabditidae</taxon>
        <taxon>Peloderinae</taxon>
        <taxon>Caenorhabditis</taxon>
    </lineage>
</organism>
<feature type="region of interest" description="Disordered" evidence="1">
    <location>
        <begin position="81"/>
        <end position="102"/>
    </location>
</feature>
<keyword evidence="2" id="KW-1185">Reference proteome</keyword>
<reference evidence="3" key="1">
    <citation type="submission" date="2016-11" db="UniProtKB">
        <authorList>
            <consortium name="WormBaseParasite"/>
        </authorList>
    </citation>
    <scope>IDENTIFICATION</scope>
</reference>
<dbReference type="Proteomes" id="UP000095282">
    <property type="component" value="Unplaced"/>
</dbReference>
<accession>A0A1I7U2N3</accession>
<protein>
    <submittedName>
        <fullName evidence="3">Uncharacterized protein</fullName>
    </submittedName>
</protein>
<evidence type="ECO:0000256" key="1">
    <source>
        <dbReference type="SAM" id="MobiDB-lite"/>
    </source>
</evidence>
<name>A0A1I7U2N3_9PELO</name>
<dbReference type="WBParaSite" id="Csp11.Scaffold629.g14233.t1">
    <property type="protein sequence ID" value="Csp11.Scaffold629.g14233.t1"/>
    <property type="gene ID" value="Csp11.Scaffold629.g14233"/>
</dbReference>
<evidence type="ECO:0000313" key="2">
    <source>
        <dbReference type="Proteomes" id="UP000095282"/>
    </source>
</evidence>
<sequence length="102" mass="12008">MKVTILNDKKKRELKFITGVTHEFQKELWENEKKQQERSGVEDGMKKKKKQKWVEEEEGRGAPHRDRAIWHDDLLLLWRNGAATGPKQAARPPHANDTSHRE</sequence>
<dbReference type="AlphaFoldDB" id="A0A1I7U2N3"/>
<feature type="compositionally biased region" description="Basic and acidic residues" evidence="1">
    <location>
        <begin position="30"/>
        <end position="45"/>
    </location>
</feature>